<reference evidence="1 2" key="1">
    <citation type="journal article" date="2015" name="Nature">
        <title>rRNA introns, odd ribosomes, and small enigmatic genomes across a large radiation of phyla.</title>
        <authorList>
            <person name="Brown C.T."/>
            <person name="Hug L.A."/>
            <person name="Thomas B.C."/>
            <person name="Sharon I."/>
            <person name="Castelle C.J."/>
            <person name="Singh A."/>
            <person name="Wilkins M.J."/>
            <person name="Williams K.H."/>
            <person name="Banfield J.F."/>
        </authorList>
    </citation>
    <scope>NUCLEOTIDE SEQUENCE [LARGE SCALE GENOMIC DNA]</scope>
</reference>
<name>A0A0G1W7L0_9BACT</name>
<dbReference type="STRING" id="1618665.UY55_C0004G0004"/>
<proteinExistence type="predicted"/>
<dbReference type="EMBL" id="LCQK01000004">
    <property type="protein sequence ID" value="KKW14751.1"/>
    <property type="molecule type" value="Genomic_DNA"/>
</dbReference>
<comment type="caution">
    <text evidence="1">The sequence shown here is derived from an EMBL/GenBank/DDBJ whole genome shotgun (WGS) entry which is preliminary data.</text>
</comment>
<organism evidence="1 2">
    <name type="scientific">Candidatus Jorgensenbacteria bacterium GW2011_GWB1_50_10</name>
    <dbReference type="NCBI Taxonomy" id="1618665"/>
    <lineage>
        <taxon>Bacteria</taxon>
        <taxon>Candidatus Joergenseniibacteriota</taxon>
    </lineage>
</organism>
<evidence type="ECO:0000313" key="1">
    <source>
        <dbReference type="EMBL" id="KKW14751.1"/>
    </source>
</evidence>
<evidence type="ECO:0000313" key="2">
    <source>
        <dbReference type="Proteomes" id="UP000034224"/>
    </source>
</evidence>
<gene>
    <name evidence="1" type="ORF">UY55_C0004G0004</name>
</gene>
<dbReference type="Proteomes" id="UP000034224">
    <property type="component" value="Unassembled WGS sequence"/>
</dbReference>
<protein>
    <recommendedName>
        <fullName evidence="3">LTD domain-containing protein</fullName>
    </recommendedName>
</protein>
<dbReference type="AlphaFoldDB" id="A0A0G1W7L0"/>
<sequence>MKGAAILIGLLIIVAVLYFTGDWVTGQIDFKRVFGPVYNKETAPQIPLIEPGKSGITTGAGKTESGGYYVGFERESPLDQPPEGFTKEQLSPYYRLLELTSVVRPPSSGFGGRFTIRTASALKEFIDITNWRVRSNKGEIVIYGAPGGAGPVNQLNIVLRPGTSATVYSIRSSFVKNVELNKCTGYLNKTYSFNPQLPNNCPRPDRSNIYTFSGACQSFILSLSACEQPTGEELNRFSSENDAACREFLNQLNYQNCYNEHSAESDFFRYGLRIWLEQVLPFSSEHDRLLLLDRNGLLVDIYTY</sequence>
<accession>A0A0G1W7L0</accession>
<evidence type="ECO:0008006" key="3">
    <source>
        <dbReference type="Google" id="ProtNLM"/>
    </source>
</evidence>